<feature type="transmembrane region" description="Helical" evidence="1">
    <location>
        <begin position="127"/>
        <end position="155"/>
    </location>
</feature>
<evidence type="ECO:0000313" key="3">
    <source>
        <dbReference type="Proteomes" id="UP001589867"/>
    </source>
</evidence>
<keyword evidence="3" id="KW-1185">Reference proteome</keyword>
<keyword evidence="1" id="KW-1133">Transmembrane helix</keyword>
<reference evidence="2 3" key="1">
    <citation type="submission" date="2024-09" db="EMBL/GenBank/DDBJ databases">
        <authorList>
            <person name="Sun Q."/>
            <person name="Mori K."/>
        </authorList>
    </citation>
    <scope>NUCLEOTIDE SEQUENCE [LARGE SCALE GENOMIC DNA]</scope>
    <source>
        <strain evidence="2 3">TBRC 3947</strain>
    </source>
</reference>
<organism evidence="2 3">
    <name type="scientific">Phytohabitans kaempferiae</name>
    <dbReference type="NCBI Taxonomy" id="1620943"/>
    <lineage>
        <taxon>Bacteria</taxon>
        <taxon>Bacillati</taxon>
        <taxon>Actinomycetota</taxon>
        <taxon>Actinomycetes</taxon>
        <taxon>Micromonosporales</taxon>
        <taxon>Micromonosporaceae</taxon>
    </lineage>
</organism>
<proteinExistence type="predicted"/>
<dbReference type="EMBL" id="JBHLUH010000104">
    <property type="protein sequence ID" value="MFC0534148.1"/>
    <property type="molecule type" value="Genomic_DNA"/>
</dbReference>
<accession>A0ABV6MIH9</accession>
<comment type="caution">
    <text evidence="2">The sequence shown here is derived from an EMBL/GenBank/DDBJ whole genome shotgun (WGS) entry which is preliminary data.</text>
</comment>
<feature type="transmembrane region" description="Helical" evidence="1">
    <location>
        <begin position="43"/>
        <end position="61"/>
    </location>
</feature>
<feature type="transmembrane region" description="Helical" evidence="1">
    <location>
        <begin position="20"/>
        <end position="37"/>
    </location>
</feature>
<sequence length="196" mass="20897">MTMTDVIAPRRARLTDRWPTGLALVTVAGAIGLMALVDKEALFFGPSVTVMAGIYMLAYVLGRPWTAWLAFAVMSTVMAGLHVLHILDVPGADPFVGIVVVVVLLWLVAVVLRRFRDGDTFSVQTGGMVLFAAVTLVCAAVAPRLGTALAGVGFLAHGVWDAYHFKVAKVVHRTWSEFCAVIDIPVGIALLVVALV</sequence>
<feature type="transmembrane region" description="Helical" evidence="1">
    <location>
        <begin position="68"/>
        <end position="89"/>
    </location>
</feature>
<dbReference type="Proteomes" id="UP001589867">
    <property type="component" value="Unassembled WGS sequence"/>
</dbReference>
<evidence type="ECO:0000256" key="1">
    <source>
        <dbReference type="SAM" id="Phobius"/>
    </source>
</evidence>
<feature type="transmembrane region" description="Helical" evidence="1">
    <location>
        <begin position="95"/>
        <end position="115"/>
    </location>
</feature>
<evidence type="ECO:0000313" key="2">
    <source>
        <dbReference type="EMBL" id="MFC0534148.1"/>
    </source>
</evidence>
<keyword evidence="1" id="KW-0812">Transmembrane</keyword>
<dbReference type="RefSeq" id="WP_377262622.1">
    <property type="nucleotide sequence ID" value="NZ_JBHLUH010000104.1"/>
</dbReference>
<protein>
    <submittedName>
        <fullName evidence="2">Uncharacterized protein</fullName>
    </submittedName>
</protein>
<gene>
    <name evidence="2" type="ORF">ACFFIA_41825</name>
</gene>
<feature type="transmembrane region" description="Helical" evidence="1">
    <location>
        <begin position="175"/>
        <end position="195"/>
    </location>
</feature>
<keyword evidence="1" id="KW-0472">Membrane</keyword>
<name>A0ABV6MIH9_9ACTN</name>